<dbReference type="InterPro" id="IPR049916">
    <property type="entry name" value="WDR72-like"/>
</dbReference>
<feature type="domain" description="WDR72-like alpha-solenoid" evidence="5">
    <location>
        <begin position="302"/>
        <end position="336"/>
    </location>
</feature>
<proteinExistence type="predicted"/>
<evidence type="ECO:0000256" key="2">
    <source>
        <dbReference type="PROSITE-ProRule" id="PRU00221"/>
    </source>
</evidence>
<dbReference type="PANTHER" id="PTHR44099">
    <property type="entry name" value="RABCONNECTIN-3B, ISOFORM A"/>
    <property type="match status" value="1"/>
</dbReference>
<keyword evidence="2" id="KW-0853">WD repeat</keyword>
<evidence type="ECO:0000256" key="3">
    <source>
        <dbReference type="SAM" id="Coils"/>
    </source>
</evidence>
<dbReference type="AlphaFoldDB" id="A0A8D3D2W1"/>
<evidence type="ECO:0000256" key="4">
    <source>
        <dbReference type="SAM" id="MobiDB-lite"/>
    </source>
</evidence>
<evidence type="ECO:0000259" key="5">
    <source>
        <dbReference type="Pfam" id="PF23123"/>
    </source>
</evidence>
<evidence type="ECO:0000313" key="7">
    <source>
        <dbReference type="Proteomes" id="UP000694558"/>
    </source>
</evidence>
<dbReference type="InterPro" id="IPR001680">
    <property type="entry name" value="WD40_rpt"/>
</dbReference>
<dbReference type="Pfam" id="PF00400">
    <property type="entry name" value="WD40"/>
    <property type="match status" value="2"/>
</dbReference>
<reference evidence="6" key="2">
    <citation type="submission" date="2025-08" db="UniProtKB">
        <authorList>
            <consortium name="Ensembl"/>
        </authorList>
    </citation>
    <scope>IDENTIFICATION</scope>
</reference>
<evidence type="ECO:0000313" key="6">
    <source>
        <dbReference type="Ensembl" id="ENSSMAP00000053869.1"/>
    </source>
</evidence>
<dbReference type="Proteomes" id="UP000694558">
    <property type="component" value="Chromosome 16"/>
</dbReference>
<sequence length="780" mass="85516">MSGNSLVLPIVLWGRTAPTHCISSLLVMDDFSSIITGCHDGQICLWDMTPGLEICPRAMLFGHTASITCLSKETMKETIKEHLLDEDEEEEEEMRRREEKSKSLSLLEYNLTMDTAKLFMSCLHAWGLNELLDGICLERLGMLRPHCPISFGLISRGGHMSLMLPTFKLSLATGRKLTLSDIVGKGTYGVSRAVTTQHLLSVISLANTLMGMTNATFVGEHMKKAPSPRRTPAAPPQPSCPALQAQIKQGNYKRRGRDHFTHPQGPAGRVGWSQLAAMHCVMLPDLLGLDKFRPPLLEMLARRWQDRCLEVREAAQALLLAELRRIGQSGRKDTIDLWAPYLPQYVDTVSSPGSTAEPSPPAPPPPEAQPVETKAPEEEMDVTDDDITAGCLSNLPPNAKKISNSYKERRKQATAIVLLGVIGAEFGAEIEPPKGAVRARTGGQAPEGFGLTSGGSSNYSLARHTCKALTFLLLQPPSPKLPPHSTIRRTAIDLIGRGFTVWEPYMDVSAVLMGLLELCADAEKQLANITMGLPLNPPADSARSARHALSLIATARPPAFITTIAREVHRFNAAQANSQSQQNVHTSTLARAKTEILRVIDILIEKMPGDVVDLLVEVMDIIMYCIEGSLVKKKGLQECFPAVCKFYMVGYCDRSHRIAVGARQGSVALYDVRTGKCQNIHGHKGPITSVSFAPDGRYLATYSNADSHISFWQMNTSLLGSIGMLNSAPQLRCIKTYQVPPVQPASPGSQNHLKLARLIWTSNRNVILMAHDGKEHRFMV</sequence>
<name>A0A8D3D2W1_SCOMX</name>
<dbReference type="PROSITE" id="PS50082">
    <property type="entry name" value="WD_REPEATS_2"/>
    <property type="match status" value="1"/>
</dbReference>
<keyword evidence="3" id="KW-0175">Coiled coil</keyword>
<feature type="compositionally biased region" description="Pro residues" evidence="4">
    <location>
        <begin position="358"/>
        <end position="368"/>
    </location>
</feature>
<feature type="region of interest" description="Disordered" evidence="4">
    <location>
        <begin position="349"/>
        <end position="381"/>
    </location>
</feature>
<dbReference type="InterPro" id="IPR015943">
    <property type="entry name" value="WD40/YVTN_repeat-like_dom_sf"/>
</dbReference>
<dbReference type="Gene3D" id="2.130.10.10">
    <property type="entry name" value="YVTN repeat-like/Quinoprotein amine dehydrogenase"/>
    <property type="match status" value="2"/>
</dbReference>
<dbReference type="Ensembl" id="ENSSMAT00000083744.1">
    <property type="protein sequence ID" value="ENSSMAP00000053869.1"/>
    <property type="gene ID" value="ENSSMAG00000012218.2"/>
</dbReference>
<gene>
    <name evidence="6" type="primary">WDR7</name>
</gene>
<dbReference type="InterPro" id="IPR057848">
    <property type="entry name" value="WDR72_alpha-sol"/>
</dbReference>
<feature type="coiled-coil region" evidence="3">
    <location>
        <begin position="72"/>
        <end position="104"/>
    </location>
</feature>
<dbReference type="Pfam" id="PF23123">
    <property type="entry name" value="WDR72_alpha-sol"/>
    <property type="match status" value="1"/>
</dbReference>
<dbReference type="InterPro" id="IPR036322">
    <property type="entry name" value="WD40_repeat_dom_sf"/>
</dbReference>
<feature type="repeat" description="WD" evidence="2">
    <location>
        <begin position="680"/>
        <end position="716"/>
    </location>
</feature>
<protein>
    <submittedName>
        <fullName evidence="6">WD repeat domain 7</fullName>
    </submittedName>
</protein>
<dbReference type="GO" id="GO:0005737">
    <property type="term" value="C:cytoplasm"/>
    <property type="evidence" value="ECO:0007669"/>
    <property type="project" value="TreeGrafter"/>
</dbReference>
<keyword evidence="1" id="KW-0597">Phosphoprotein</keyword>
<dbReference type="SMART" id="SM00320">
    <property type="entry name" value="WD40"/>
    <property type="match status" value="2"/>
</dbReference>
<accession>A0A8D3D2W1</accession>
<dbReference type="GeneTree" id="ENSGT00940000155301"/>
<organism evidence="6 7">
    <name type="scientific">Scophthalmus maximus</name>
    <name type="common">Turbot</name>
    <name type="synonym">Psetta maxima</name>
    <dbReference type="NCBI Taxonomy" id="52904"/>
    <lineage>
        <taxon>Eukaryota</taxon>
        <taxon>Metazoa</taxon>
        <taxon>Chordata</taxon>
        <taxon>Craniata</taxon>
        <taxon>Vertebrata</taxon>
        <taxon>Euteleostomi</taxon>
        <taxon>Actinopterygii</taxon>
        <taxon>Neopterygii</taxon>
        <taxon>Teleostei</taxon>
        <taxon>Neoteleostei</taxon>
        <taxon>Acanthomorphata</taxon>
        <taxon>Carangaria</taxon>
        <taxon>Pleuronectiformes</taxon>
        <taxon>Pleuronectoidei</taxon>
        <taxon>Scophthalmidae</taxon>
        <taxon>Scophthalmus</taxon>
    </lineage>
</organism>
<dbReference type="SUPFAM" id="SSF50978">
    <property type="entry name" value="WD40 repeat-like"/>
    <property type="match status" value="2"/>
</dbReference>
<reference evidence="6" key="1">
    <citation type="submission" date="2023-05" db="EMBL/GenBank/DDBJ databases">
        <title>High-quality long-read genome of Scophthalmus maximus.</title>
        <authorList>
            <person name="Lien S."/>
            <person name="Martinez P."/>
        </authorList>
    </citation>
    <scope>NUCLEOTIDE SEQUENCE [LARGE SCALE GENOMIC DNA]</scope>
</reference>
<evidence type="ECO:0000256" key="1">
    <source>
        <dbReference type="ARBA" id="ARBA00022553"/>
    </source>
</evidence>
<dbReference type="PANTHER" id="PTHR44099:SF3">
    <property type="entry name" value="WD REPEAT-CONTAINING PROTEIN 7"/>
    <property type="match status" value="1"/>
</dbReference>